<evidence type="ECO:0000313" key="1">
    <source>
        <dbReference type="EMBL" id="KAI8027151.1"/>
    </source>
</evidence>
<proteinExistence type="predicted"/>
<reference evidence="1 2" key="1">
    <citation type="journal article" date="2022" name="Plant J.">
        <title>Chromosome-level genome of Camellia lanceoleosa provides a valuable resource for understanding genome evolution and self-incompatibility.</title>
        <authorList>
            <person name="Gong W."/>
            <person name="Xiao S."/>
            <person name="Wang L."/>
            <person name="Liao Z."/>
            <person name="Chang Y."/>
            <person name="Mo W."/>
            <person name="Hu G."/>
            <person name="Li W."/>
            <person name="Zhao G."/>
            <person name="Zhu H."/>
            <person name="Hu X."/>
            <person name="Ji K."/>
            <person name="Xiang X."/>
            <person name="Song Q."/>
            <person name="Yuan D."/>
            <person name="Jin S."/>
            <person name="Zhang L."/>
        </authorList>
    </citation>
    <scope>NUCLEOTIDE SEQUENCE [LARGE SCALE GENOMIC DNA]</scope>
    <source>
        <strain evidence="1">SQ_2022a</strain>
    </source>
</reference>
<accession>A0ACC0IP32</accession>
<dbReference type="EMBL" id="CM045760">
    <property type="protein sequence ID" value="KAI8027151.1"/>
    <property type="molecule type" value="Genomic_DNA"/>
</dbReference>
<organism evidence="1 2">
    <name type="scientific">Camellia lanceoleosa</name>
    <dbReference type="NCBI Taxonomy" id="1840588"/>
    <lineage>
        <taxon>Eukaryota</taxon>
        <taxon>Viridiplantae</taxon>
        <taxon>Streptophyta</taxon>
        <taxon>Embryophyta</taxon>
        <taxon>Tracheophyta</taxon>
        <taxon>Spermatophyta</taxon>
        <taxon>Magnoliopsida</taxon>
        <taxon>eudicotyledons</taxon>
        <taxon>Gunneridae</taxon>
        <taxon>Pentapetalae</taxon>
        <taxon>asterids</taxon>
        <taxon>Ericales</taxon>
        <taxon>Theaceae</taxon>
        <taxon>Camellia</taxon>
    </lineage>
</organism>
<evidence type="ECO:0000313" key="2">
    <source>
        <dbReference type="Proteomes" id="UP001060215"/>
    </source>
</evidence>
<gene>
    <name evidence="1" type="ORF">LOK49_LG02G01091</name>
</gene>
<comment type="caution">
    <text evidence="1">The sequence shown here is derived from an EMBL/GenBank/DDBJ whole genome shotgun (WGS) entry which is preliminary data.</text>
</comment>
<keyword evidence="2" id="KW-1185">Reference proteome</keyword>
<sequence>MDWCWSLVKAVNMEEPLDSSLLREIDEGDETSANVKVVVERFLAIGVLCTHAMVSVRPTILDAIKMLEDVKFQPIGDILSIPLRNSINVPLKKKLNKKRTQKLNIYG</sequence>
<protein>
    <submittedName>
        <fullName evidence="1">Receptor-like protein kinase</fullName>
    </submittedName>
</protein>
<dbReference type="Proteomes" id="UP001060215">
    <property type="component" value="Chromosome 3"/>
</dbReference>
<name>A0ACC0IP32_9ERIC</name>